<accession>A0A395SJ78</accession>
<reference evidence="2 3" key="1">
    <citation type="journal article" date="2018" name="PLoS Pathog.">
        <title>Evolution of structural diversity of trichothecenes, a family of toxins produced by plant pathogenic and entomopathogenic fungi.</title>
        <authorList>
            <person name="Proctor R.H."/>
            <person name="McCormick S.P."/>
            <person name="Kim H.S."/>
            <person name="Cardoza R.E."/>
            <person name="Stanley A.M."/>
            <person name="Lindo L."/>
            <person name="Kelly A."/>
            <person name="Brown D.W."/>
            <person name="Lee T."/>
            <person name="Vaughan M.M."/>
            <person name="Alexander N.J."/>
            <person name="Busman M."/>
            <person name="Gutierrez S."/>
        </authorList>
    </citation>
    <scope>NUCLEOTIDE SEQUENCE [LARGE SCALE GENOMIC DNA]</scope>
    <source>
        <strain evidence="2 3">NRRL 3299</strain>
    </source>
</reference>
<feature type="compositionally biased region" description="Low complexity" evidence="1">
    <location>
        <begin position="134"/>
        <end position="146"/>
    </location>
</feature>
<feature type="compositionally biased region" description="Acidic residues" evidence="1">
    <location>
        <begin position="30"/>
        <end position="45"/>
    </location>
</feature>
<evidence type="ECO:0000313" key="2">
    <source>
        <dbReference type="EMBL" id="RGP72504.1"/>
    </source>
</evidence>
<name>A0A395SJ78_FUSSP</name>
<evidence type="ECO:0000313" key="3">
    <source>
        <dbReference type="Proteomes" id="UP000266152"/>
    </source>
</evidence>
<keyword evidence="3" id="KW-1185">Reference proteome</keyword>
<dbReference type="EMBL" id="PXOF01000034">
    <property type="protein sequence ID" value="RGP72504.1"/>
    <property type="molecule type" value="Genomic_DNA"/>
</dbReference>
<gene>
    <name evidence="2" type="ORF">FSPOR_2715</name>
</gene>
<feature type="region of interest" description="Disordered" evidence="1">
    <location>
        <begin position="30"/>
        <end position="54"/>
    </location>
</feature>
<feature type="region of interest" description="Disordered" evidence="1">
    <location>
        <begin position="131"/>
        <end position="165"/>
    </location>
</feature>
<proteinExistence type="predicted"/>
<dbReference type="Proteomes" id="UP000266152">
    <property type="component" value="Unassembled WGS sequence"/>
</dbReference>
<sequence>MVKPFNGFHFWEQRIRAQQGHISEVESELELDSEPEPEPEFDIESEPCSPVESPDIHIETLSPETSLQTWSQPTKSDGIVRSRPILIQSVGVHDVRNSMSFSPSLDHHSHSVSVLPPNSYEEKEEFLTVTKTNDSFSSTRSSFDASPVEKRQSQFGPSNNTPKLRRSPLKLQTTNLSRVSRYQQRHSALPSLPISTVTPSKHRHTFNASADCTPCVANKTDKAFEALADALKPKQIPIIEPVTILRPSKDSPIPVLRSPTPIRPKIISQHLERAQLWAESQEDFDSSTASSLSSPMSPMMSFDLPLDSKNGPVKADIVPMGCNLDHDLDDFLKWEAKNVCAYGYGTNGWAFSP</sequence>
<organism evidence="2 3">
    <name type="scientific">Fusarium sporotrichioides</name>
    <dbReference type="NCBI Taxonomy" id="5514"/>
    <lineage>
        <taxon>Eukaryota</taxon>
        <taxon>Fungi</taxon>
        <taxon>Dikarya</taxon>
        <taxon>Ascomycota</taxon>
        <taxon>Pezizomycotina</taxon>
        <taxon>Sordariomycetes</taxon>
        <taxon>Hypocreomycetidae</taxon>
        <taxon>Hypocreales</taxon>
        <taxon>Nectriaceae</taxon>
        <taxon>Fusarium</taxon>
    </lineage>
</organism>
<feature type="compositionally biased region" description="Polar residues" evidence="1">
    <location>
        <begin position="153"/>
        <end position="162"/>
    </location>
</feature>
<evidence type="ECO:0000256" key="1">
    <source>
        <dbReference type="SAM" id="MobiDB-lite"/>
    </source>
</evidence>
<comment type="caution">
    <text evidence="2">The sequence shown here is derived from an EMBL/GenBank/DDBJ whole genome shotgun (WGS) entry which is preliminary data.</text>
</comment>
<dbReference type="AlphaFoldDB" id="A0A395SJ78"/>
<protein>
    <submittedName>
        <fullName evidence="2">Uncharacterized protein</fullName>
    </submittedName>
</protein>